<dbReference type="PANTHER" id="PTHR24366">
    <property type="entry name" value="IG(IMMUNOGLOBULIN) AND LRR(LEUCINE RICH REPEAT) DOMAINS"/>
    <property type="match status" value="1"/>
</dbReference>
<dbReference type="EMBL" id="CAJNOR010007313">
    <property type="protein sequence ID" value="CAF1614941.1"/>
    <property type="molecule type" value="Genomic_DNA"/>
</dbReference>
<dbReference type="Gene3D" id="3.80.10.10">
    <property type="entry name" value="Ribonuclease Inhibitor"/>
    <property type="match status" value="1"/>
</dbReference>
<dbReference type="Proteomes" id="UP000663828">
    <property type="component" value="Unassembled WGS sequence"/>
</dbReference>
<evidence type="ECO:0000256" key="2">
    <source>
        <dbReference type="ARBA" id="ARBA00022737"/>
    </source>
</evidence>
<feature type="non-terminal residue" evidence="3">
    <location>
        <position position="313"/>
    </location>
</feature>
<gene>
    <name evidence="3" type="ORF">XAT740_LOCUS49423</name>
</gene>
<dbReference type="PANTHER" id="PTHR24366:SF96">
    <property type="entry name" value="LEUCINE RICH REPEAT CONTAINING 53"/>
    <property type="match status" value="1"/>
</dbReference>
<dbReference type="InterPro" id="IPR032675">
    <property type="entry name" value="LRR_dom_sf"/>
</dbReference>
<comment type="caution">
    <text evidence="3">The sequence shown here is derived from an EMBL/GenBank/DDBJ whole genome shotgun (WGS) entry which is preliminary data.</text>
</comment>
<reference evidence="3" key="1">
    <citation type="submission" date="2021-02" db="EMBL/GenBank/DDBJ databases">
        <authorList>
            <person name="Nowell W R."/>
        </authorList>
    </citation>
    <scope>NUCLEOTIDE SEQUENCE</scope>
</reference>
<feature type="non-terminal residue" evidence="3">
    <location>
        <position position="1"/>
    </location>
</feature>
<proteinExistence type="predicted"/>
<name>A0A816BWK1_ADIRI</name>
<dbReference type="PROSITE" id="PS51450">
    <property type="entry name" value="LRR"/>
    <property type="match status" value="2"/>
</dbReference>
<dbReference type="Pfam" id="PF13855">
    <property type="entry name" value="LRR_8"/>
    <property type="match status" value="1"/>
</dbReference>
<protein>
    <submittedName>
        <fullName evidence="3">Uncharacterized protein</fullName>
    </submittedName>
</protein>
<accession>A0A816BWK1</accession>
<organism evidence="3 4">
    <name type="scientific">Adineta ricciae</name>
    <name type="common">Rotifer</name>
    <dbReference type="NCBI Taxonomy" id="249248"/>
    <lineage>
        <taxon>Eukaryota</taxon>
        <taxon>Metazoa</taxon>
        <taxon>Spiralia</taxon>
        <taxon>Gnathifera</taxon>
        <taxon>Rotifera</taxon>
        <taxon>Eurotatoria</taxon>
        <taxon>Bdelloidea</taxon>
        <taxon>Adinetida</taxon>
        <taxon>Adinetidae</taxon>
        <taxon>Adineta</taxon>
    </lineage>
</organism>
<keyword evidence="2" id="KW-0677">Repeat</keyword>
<evidence type="ECO:0000256" key="1">
    <source>
        <dbReference type="ARBA" id="ARBA00022614"/>
    </source>
</evidence>
<dbReference type="AlphaFoldDB" id="A0A816BWK1"/>
<keyword evidence="4" id="KW-1185">Reference proteome</keyword>
<evidence type="ECO:0000313" key="3">
    <source>
        <dbReference type="EMBL" id="CAF1614941.1"/>
    </source>
</evidence>
<sequence>MVRLKNIFYIIYLISIKNLIKSQSICLNNSFITCYCEDFHPPVTCIENSPSNDSFIDWSTYSPPKYQQYSFNFINFTRLTSFIFTNFSLTFPSPPKLEFTFTNGIDEIAEDIFYPWEYFLNTSIHIKFQSPRNFQLTDNAFSGLKCEEFRIDNIQYNTIHNLPYNFNLKAFNQTNIDKIRILNSKEMQFISNESPSLNWKQIDLQNCSLTNINPLIESLVSQFVTELDLSSNQLVDIPSLVQFTNIIYINLDDNLIEEIKSNIFTNLTHVFDIGLSKNRIKHISADAFLGMHLHGLVLSNNQLHSLESLTIHN</sequence>
<dbReference type="SUPFAM" id="SSF52058">
    <property type="entry name" value="L domain-like"/>
    <property type="match status" value="1"/>
</dbReference>
<evidence type="ECO:0000313" key="4">
    <source>
        <dbReference type="Proteomes" id="UP000663828"/>
    </source>
</evidence>
<dbReference type="InterPro" id="IPR001611">
    <property type="entry name" value="Leu-rich_rpt"/>
</dbReference>
<keyword evidence="1" id="KW-0433">Leucine-rich repeat</keyword>